<dbReference type="EMBL" id="CAJNDS010002494">
    <property type="protein sequence ID" value="CAE7497662.1"/>
    <property type="molecule type" value="Genomic_DNA"/>
</dbReference>
<dbReference type="PROSITE" id="PS00018">
    <property type="entry name" value="EF_HAND_1"/>
    <property type="match status" value="2"/>
</dbReference>
<dbReference type="AlphaFoldDB" id="A0A812SZU0"/>
<dbReference type="InterPro" id="IPR018247">
    <property type="entry name" value="EF_Hand_1_Ca_BS"/>
</dbReference>
<feature type="transmembrane region" description="Helical" evidence="15">
    <location>
        <begin position="326"/>
        <end position="349"/>
    </location>
</feature>
<dbReference type="Pfam" id="PF00520">
    <property type="entry name" value="Ion_trans"/>
    <property type="match status" value="1"/>
</dbReference>
<dbReference type="GO" id="GO:0005891">
    <property type="term" value="C:voltage-gated calcium channel complex"/>
    <property type="evidence" value="ECO:0007669"/>
    <property type="project" value="TreeGrafter"/>
</dbReference>
<dbReference type="InterPro" id="IPR027359">
    <property type="entry name" value="Volt_channel_dom_sf"/>
</dbReference>
<feature type="domain" description="EF-hand" evidence="16">
    <location>
        <begin position="373"/>
        <end position="408"/>
    </location>
</feature>
<feature type="compositionally biased region" description="Low complexity" evidence="14">
    <location>
        <begin position="37"/>
        <end position="46"/>
    </location>
</feature>
<dbReference type="CDD" id="cd00051">
    <property type="entry name" value="EFh"/>
    <property type="match status" value="1"/>
</dbReference>
<dbReference type="PANTHER" id="PTHR45628">
    <property type="entry name" value="VOLTAGE-DEPENDENT CALCIUM CHANNEL TYPE A SUBUNIT ALPHA-1"/>
    <property type="match status" value="1"/>
</dbReference>
<dbReference type="InterPro" id="IPR002048">
    <property type="entry name" value="EF_hand_dom"/>
</dbReference>
<keyword evidence="10" id="KW-0406">Ion transport</keyword>
<evidence type="ECO:0000256" key="1">
    <source>
        <dbReference type="ARBA" id="ARBA00004141"/>
    </source>
</evidence>
<evidence type="ECO:0000256" key="12">
    <source>
        <dbReference type="ARBA" id="ARBA00023180"/>
    </source>
</evidence>
<dbReference type="InterPro" id="IPR011992">
    <property type="entry name" value="EF-hand-dom_pair"/>
</dbReference>
<evidence type="ECO:0000259" key="16">
    <source>
        <dbReference type="PROSITE" id="PS50222"/>
    </source>
</evidence>
<evidence type="ECO:0000256" key="3">
    <source>
        <dbReference type="ARBA" id="ARBA00022553"/>
    </source>
</evidence>
<evidence type="ECO:0000256" key="14">
    <source>
        <dbReference type="SAM" id="MobiDB-lite"/>
    </source>
</evidence>
<keyword evidence="18" id="KW-1185">Reference proteome</keyword>
<keyword evidence="12" id="KW-0325">Glycoprotein</keyword>
<reference evidence="17" key="1">
    <citation type="submission" date="2021-02" db="EMBL/GenBank/DDBJ databases">
        <authorList>
            <person name="Dougan E. K."/>
            <person name="Rhodes N."/>
            <person name="Thang M."/>
            <person name="Chan C."/>
        </authorList>
    </citation>
    <scope>NUCLEOTIDE SEQUENCE</scope>
</reference>
<name>A0A812SZU0_9DINO</name>
<evidence type="ECO:0000256" key="13">
    <source>
        <dbReference type="ARBA" id="ARBA00023303"/>
    </source>
</evidence>
<keyword evidence="2" id="KW-0813">Transport</keyword>
<evidence type="ECO:0000256" key="8">
    <source>
        <dbReference type="ARBA" id="ARBA00022882"/>
    </source>
</evidence>
<feature type="domain" description="EF-hand" evidence="16">
    <location>
        <begin position="417"/>
        <end position="452"/>
    </location>
</feature>
<dbReference type="Gene3D" id="1.20.120.350">
    <property type="entry name" value="Voltage-gated potassium channels. Chain C"/>
    <property type="match status" value="1"/>
</dbReference>
<evidence type="ECO:0000313" key="18">
    <source>
        <dbReference type="Proteomes" id="UP000604046"/>
    </source>
</evidence>
<feature type="transmembrane region" description="Helical" evidence="15">
    <location>
        <begin position="239"/>
        <end position="261"/>
    </location>
</feature>
<feature type="transmembrane region" description="Helical" evidence="15">
    <location>
        <begin position="174"/>
        <end position="193"/>
    </location>
</feature>
<protein>
    <submittedName>
        <fullName evidence="17">SCN1A protein</fullName>
    </submittedName>
</protein>
<dbReference type="SMART" id="SM00054">
    <property type="entry name" value="EFh"/>
    <property type="match status" value="2"/>
</dbReference>
<evidence type="ECO:0000256" key="9">
    <source>
        <dbReference type="ARBA" id="ARBA00022989"/>
    </source>
</evidence>
<evidence type="ECO:0000256" key="5">
    <source>
        <dbReference type="ARBA" id="ARBA00022673"/>
    </source>
</evidence>
<dbReference type="GO" id="GO:0098703">
    <property type="term" value="P:calcium ion import across plasma membrane"/>
    <property type="evidence" value="ECO:0007669"/>
    <property type="project" value="TreeGrafter"/>
</dbReference>
<keyword evidence="8" id="KW-0851">Voltage-gated channel</keyword>
<evidence type="ECO:0000313" key="17">
    <source>
        <dbReference type="EMBL" id="CAE7497662.1"/>
    </source>
</evidence>
<organism evidence="17 18">
    <name type="scientific">Symbiodinium natans</name>
    <dbReference type="NCBI Taxonomy" id="878477"/>
    <lineage>
        <taxon>Eukaryota</taxon>
        <taxon>Sar</taxon>
        <taxon>Alveolata</taxon>
        <taxon>Dinophyceae</taxon>
        <taxon>Suessiales</taxon>
        <taxon>Symbiodiniaceae</taxon>
        <taxon>Symbiodinium</taxon>
    </lineage>
</organism>
<dbReference type="Proteomes" id="UP000604046">
    <property type="component" value="Unassembled WGS sequence"/>
</dbReference>
<feature type="transmembrane region" description="Helical" evidence="15">
    <location>
        <begin position="101"/>
        <end position="121"/>
    </location>
</feature>
<sequence length="687" mass="76190">MGKSADELQTSSLEDIAVPRGYASKLCRTAEHKSEASEAASEASEAPDLMRNPSQGGPSNQGKRPPRGSVVAADFIKADHMDSEKEESPARMTVKQKVELWATWCVGNYYVGNFMAFVVLVDAVCTWVDIDARAAATTPEPFFVFFSDFSLGLYTVEVFLLLISKGACGVLHDWMALLDITIVGCGYLEILMNAFASDLVANLSVMRALRLARIFRLLRLFRRIRALRELQKLVTMMATCLRTLAWSFLLCFVVMTIWAMLMVEVVNPIVREMAEDPQSIIADCEYCKVSTSSVIEANLLLFKTVIAGDSWGEVAVPVIQRNPETAVLFVGSLLTLVFGVLNIIVAVVVDTFAEARQNDILNLAEEMEEDIEKDKEALAKLFERIDKDGSGQLTFEELIQGARRDPVFQSRLRVMDIDENDLQQLFSMIDVDNSGNIEVAEFIGPLSRWVHDSKTAPRFIKYNMLQTMQLQEDMYSLSKHYFGYLSERIDSLATSVSLLTARHDSGVSSQSPQISQTLARLRPVVETAEVSEDQIEQPHSSSKPETLRLAECLSALSSQTLSSQGDEFRPIWNGMDLRPLLDAAVMKVEIGMIEMESRLKRAFAGLPDGALGAMPAFRDPSRKPSNPPTSSQDMKAFRHADLFKAVYGDGKIRRRSKKDATSGIAQLAFAHGAGVQPRRGSEDHLAP</sequence>
<comment type="subcellular location">
    <subcellularLocation>
        <location evidence="1">Membrane</location>
        <topology evidence="1">Multi-pass membrane protein</topology>
    </subcellularLocation>
</comment>
<dbReference type="Pfam" id="PF13202">
    <property type="entry name" value="EF-hand_5"/>
    <property type="match status" value="2"/>
</dbReference>
<keyword evidence="11 15" id="KW-0472">Membrane</keyword>
<dbReference type="OrthoDB" id="444540at2759"/>
<dbReference type="Gene3D" id="1.10.238.10">
    <property type="entry name" value="EF-hand"/>
    <property type="match status" value="1"/>
</dbReference>
<dbReference type="SUPFAM" id="SSF81324">
    <property type="entry name" value="Voltage-gated potassium channels"/>
    <property type="match status" value="1"/>
</dbReference>
<keyword evidence="13" id="KW-0407">Ion channel</keyword>
<feature type="region of interest" description="Disordered" evidence="14">
    <location>
        <begin position="614"/>
        <end position="635"/>
    </location>
</feature>
<feature type="region of interest" description="Disordered" evidence="14">
    <location>
        <begin position="33"/>
        <end position="68"/>
    </location>
</feature>
<keyword evidence="3" id="KW-0597">Phosphoprotein</keyword>
<keyword evidence="4" id="KW-0109">Calcium transport</keyword>
<evidence type="ECO:0000256" key="7">
    <source>
        <dbReference type="ARBA" id="ARBA00022837"/>
    </source>
</evidence>
<keyword evidence="6 15" id="KW-0812">Transmembrane</keyword>
<accession>A0A812SZU0</accession>
<feature type="transmembrane region" description="Helical" evidence="15">
    <location>
        <begin position="141"/>
        <end position="162"/>
    </location>
</feature>
<evidence type="ECO:0000256" key="6">
    <source>
        <dbReference type="ARBA" id="ARBA00022692"/>
    </source>
</evidence>
<comment type="caution">
    <text evidence="17">The sequence shown here is derived from an EMBL/GenBank/DDBJ whole genome shotgun (WGS) entry which is preliminary data.</text>
</comment>
<keyword evidence="5" id="KW-0107">Calcium channel</keyword>
<evidence type="ECO:0000256" key="2">
    <source>
        <dbReference type="ARBA" id="ARBA00022448"/>
    </source>
</evidence>
<dbReference type="SUPFAM" id="SSF47473">
    <property type="entry name" value="EF-hand"/>
    <property type="match status" value="1"/>
</dbReference>
<evidence type="ECO:0000256" key="11">
    <source>
        <dbReference type="ARBA" id="ARBA00023136"/>
    </source>
</evidence>
<evidence type="ECO:0000256" key="10">
    <source>
        <dbReference type="ARBA" id="ARBA00023065"/>
    </source>
</evidence>
<dbReference type="GO" id="GO:0005509">
    <property type="term" value="F:calcium ion binding"/>
    <property type="evidence" value="ECO:0007669"/>
    <property type="project" value="InterPro"/>
</dbReference>
<dbReference type="GO" id="GO:0008331">
    <property type="term" value="F:high voltage-gated calcium channel activity"/>
    <property type="evidence" value="ECO:0007669"/>
    <property type="project" value="TreeGrafter"/>
</dbReference>
<dbReference type="Gene3D" id="1.10.287.70">
    <property type="match status" value="1"/>
</dbReference>
<dbReference type="PANTHER" id="PTHR45628:SF7">
    <property type="entry name" value="VOLTAGE-DEPENDENT CALCIUM CHANNEL TYPE A SUBUNIT ALPHA-1"/>
    <property type="match status" value="1"/>
</dbReference>
<dbReference type="InterPro" id="IPR050599">
    <property type="entry name" value="VDCC_alpha-1_subunit"/>
</dbReference>
<keyword evidence="9 15" id="KW-1133">Transmembrane helix</keyword>
<keyword evidence="7" id="KW-0106">Calcium</keyword>
<feature type="compositionally biased region" description="Polar residues" evidence="14">
    <location>
        <begin position="52"/>
        <end position="62"/>
    </location>
</feature>
<evidence type="ECO:0000256" key="15">
    <source>
        <dbReference type="SAM" id="Phobius"/>
    </source>
</evidence>
<evidence type="ECO:0000256" key="4">
    <source>
        <dbReference type="ARBA" id="ARBA00022568"/>
    </source>
</evidence>
<proteinExistence type="predicted"/>
<dbReference type="PROSITE" id="PS50222">
    <property type="entry name" value="EF_HAND_2"/>
    <property type="match status" value="2"/>
</dbReference>
<dbReference type="InterPro" id="IPR005821">
    <property type="entry name" value="Ion_trans_dom"/>
</dbReference>
<gene>
    <name evidence="17" type="primary">SCN1A</name>
    <name evidence="17" type="ORF">SNAT2548_LOCUS27875</name>
</gene>